<dbReference type="RefSeq" id="WP_044833090.1">
    <property type="nucleotide sequence ID" value="NZ_CP059736.1"/>
</dbReference>
<dbReference type="AlphaFoldDB" id="A0AAE9YWK2"/>
<evidence type="ECO:0000313" key="2">
    <source>
        <dbReference type="Proteomes" id="UP000032568"/>
    </source>
</evidence>
<dbReference type="KEGG" id="tact:SG35_029325"/>
<evidence type="ECO:0000313" key="1">
    <source>
        <dbReference type="EMBL" id="WDE02511.1"/>
    </source>
</evidence>
<gene>
    <name evidence="1" type="ORF">SG35_029325</name>
</gene>
<sequence length="69" mass="7378">MAISSVVSQQCASVITRELLSSAISEFLGKNNDSKTGTEKVNGGNIKHVRLFLTGRSKRIQEGAGRAET</sequence>
<keyword evidence="2" id="KW-1185">Reference proteome</keyword>
<proteinExistence type="predicted"/>
<dbReference type="EMBL" id="CP059736">
    <property type="protein sequence ID" value="WDE02511.1"/>
    <property type="molecule type" value="Genomic_DNA"/>
</dbReference>
<protein>
    <submittedName>
        <fullName evidence="1">Uncharacterized protein</fullName>
    </submittedName>
</protein>
<organism evidence="1 2">
    <name type="scientific">Thalassomonas actiniarum</name>
    <dbReference type="NCBI Taxonomy" id="485447"/>
    <lineage>
        <taxon>Bacteria</taxon>
        <taxon>Pseudomonadati</taxon>
        <taxon>Pseudomonadota</taxon>
        <taxon>Gammaproteobacteria</taxon>
        <taxon>Alteromonadales</taxon>
        <taxon>Colwelliaceae</taxon>
        <taxon>Thalassomonas</taxon>
    </lineage>
</organism>
<reference evidence="1 2" key="1">
    <citation type="journal article" date="2015" name="Genome Announc.">
        <title>Draft Genome Sequences of Marine Isolates of Thalassomonas viridans and Thalassomonas actiniarum.</title>
        <authorList>
            <person name="Olonade I."/>
            <person name="van Zyl L.J."/>
            <person name="Trindade M."/>
        </authorList>
    </citation>
    <scope>NUCLEOTIDE SEQUENCE [LARGE SCALE GENOMIC DNA]</scope>
    <source>
        <strain evidence="1 2">A5K-106</strain>
    </source>
</reference>
<accession>A0AAE9YWK2</accession>
<name>A0AAE9YWK2_9GAMM</name>
<reference evidence="1 2" key="2">
    <citation type="journal article" date="2022" name="Mar. Drugs">
        <title>Bioassay-Guided Fractionation Leads to the Detection of Cholic Acid Generated by the Rare Thalassomonas sp.</title>
        <authorList>
            <person name="Pheiffer F."/>
            <person name="Schneider Y.K."/>
            <person name="Hansen E.H."/>
            <person name="Andersen J.H."/>
            <person name="Isaksson J."/>
            <person name="Busche T."/>
            <person name="R C."/>
            <person name="Kalinowski J."/>
            <person name="Zyl L.V."/>
            <person name="Trindade M."/>
        </authorList>
    </citation>
    <scope>NUCLEOTIDE SEQUENCE [LARGE SCALE GENOMIC DNA]</scope>
    <source>
        <strain evidence="1 2">A5K-106</strain>
    </source>
</reference>
<dbReference type="Proteomes" id="UP000032568">
    <property type="component" value="Chromosome pTact"/>
</dbReference>